<protein>
    <submittedName>
        <fullName evidence="5">Putative signal-transduction protein</fullName>
    </submittedName>
</protein>
<accession>A0A081FYV9</accession>
<dbReference type="Pfam" id="PF03445">
    <property type="entry name" value="DUF294"/>
    <property type="match status" value="1"/>
</dbReference>
<dbReference type="PANTHER" id="PTHR43080:SF2">
    <property type="entry name" value="CBS DOMAIN-CONTAINING PROTEIN"/>
    <property type="match status" value="1"/>
</dbReference>
<dbReference type="OrthoDB" id="9808528at2"/>
<dbReference type="Proteomes" id="UP000028252">
    <property type="component" value="Unassembled WGS sequence"/>
</dbReference>
<dbReference type="InterPro" id="IPR046342">
    <property type="entry name" value="CBS_dom_sf"/>
</dbReference>
<evidence type="ECO:0000256" key="2">
    <source>
        <dbReference type="PROSITE-ProRule" id="PRU00703"/>
    </source>
</evidence>
<feature type="domain" description="CBS" evidence="4">
    <location>
        <begin position="156"/>
        <end position="222"/>
    </location>
</feature>
<dbReference type="PATRIC" id="fig|1232683.4.peg.2129"/>
<dbReference type="CDD" id="cd00038">
    <property type="entry name" value="CAP_ED"/>
    <property type="match status" value="1"/>
</dbReference>
<sequence>MQAEHLEIIDFLRRYPPFNELPEEALARVAANIEVSYFKAGTQILEFNQDVDAWYVIRSGAVEVYRRNGDLYNRLSEGGYFGEFGLLRENRVRFPIVAIEDTLAYLIPEPIFRELFEQYERFADFVEVEDRTRLRHTVARREDANELLTSRIDMLISREPVTIETSSTVREAAMKMSSEGVSSLLIVHPEGSEADLNADNPMAGMITDRDLRTRVVAKGLDYNTPVTEIMTSELIHGEHNQLVFEAMLAMLQHNIHHLPILKHGSPIGVIALSDIIRYESQNSLFVVSRIFRANSVEELSTLTDEVRSCFSRMVHEDANSRMIGAAMAVIGRSFKQRLLELAEAKLGPPPVPYCFLALGSMARQEQLIVTDQDNALVLDNSFDPLKHDAYFLELASFVSDGLAACGYSYCKGEIMATTPRWRQPLAVWERYFDEWIDKPTPQSLLHSFIFFDLDGVWGKTEWAEQLNRYIAKKARHNSHFLACMARNALLRTPPLGFFKEFVMEPSGHHSRSIDMKRRGTAPLADLVRVHALAVGSVSHNTFDRLQDIIEADILPSGRGQDLRDALEFISMVRIRHQALDLDAGQEPDNKIEPENLSDFERKNLKDAFQILSNAQKFLKYRYQPGRAN</sequence>
<comment type="caution">
    <text evidence="5">The sequence shown here is derived from an EMBL/GenBank/DDBJ whole genome shotgun (WGS) entry which is preliminary data.</text>
</comment>
<evidence type="ECO:0000259" key="4">
    <source>
        <dbReference type="PROSITE" id="PS51371"/>
    </source>
</evidence>
<dbReference type="InterPro" id="IPR005105">
    <property type="entry name" value="GlnD_Uridyltrans_N"/>
</dbReference>
<dbReference type="PROSITE" id="PS51371">
    <property type="entry name" value="CBS"/>
    <property type="match status" value="2"/>
</dbReference>
<dbReference type="PANTHER" id="PTHR43080">
    <property type="entry name" value="CBS DOMAIN-CONTAINING PROTEIN CBSX3, MITOCHONDRIAL"/>
    <property type="match status" value="1"/>
</dbReference>
<dbReference type="InterPro" id="IPR018821">
    <property type="entry name" value="DUF294_put_nucleoTrafse_sb-bd"/>
</dbReference>
<feature type="domain" description="CBS" evidence="4">
    <location>
        <begin position="230"/>
        <end position="286"/>
    </location>
</feature>
<dbReference type="CDD" id="cd04587">
    <property type="entry name" value="CBS_pair_CAP-ED_NT_Pol-beta-like_DUF294_assoc"/>
    <property type="match status" value="1"/>
</dbReference>
<dbReference type="CDD" id="cd05401">
    <property type="entry name" value="NT_GlnE_GlnD_like"/>
    <property type="match status" value="1"/>
</dbReference>
<evidence type="ECO:0000259" key="3">
    <source>
        <dbReference type="PROSITE" id="PS50042"/>
    </source>
</evidence>
<feature type="domain" description="Cyclic nucleotide-binding" evidence="3">
    <location>
        <begin position="17"/>
        <end position="116"/>
    </location>
</feature>
<name>A0A081FYV9_9GAMM</name>
<reference evidence="5 6" key="1">
    <citation type="submission" date="2014-04" db="EMBL/GenBank/DDBJ databases">
        <title>Marinobacterium kochiensis sp. nov., isolated from sediment sample collected from Kochi backwaters in Kerala, India.</title>
        <authorList>
            <person name="Singh A."/>
            <person name="Pinnaka A.K."/>
        </authorList>
    </citation>
    <scope>NUCLEOTIDE SEQUENCE [LARGE SCALE GENOMIC DNA]</scope>
    <source>
        <strain evidence="5 6">AK27</strain>
    </source>
</reference>
<evidence type="ECO:0000313" key="6">
    <source>
        <dbReference type="Proteomes" id="UP000028252"/>
    </source>
</evidence>
<dbReference type="STRING" id="1232683.ADIMK_2170"/>
<proteinExistence type="predicted"/>
<dbReference type="EMBL" id="JMQN01000030">
    <property type="protein sequence ID" value="KEA63714.1"/>
    <property type="molecule type" value="Genomic_DNA"/>
</dbReference>
<dbReference type="Pfam" id="PF00571">
    <property type="entry name" value="CBS"/>
    <property type="match status" value="2"/>
</dbReference>
<dbReference type="eggNOG" id="COG2905">
    <property type="taxonomic scope" value="Bacteria"/>
</dbReference>
<gene>
    <name evidence="5" type="ORF">ADIMK_2170</name>
</gene>
<dbReference type="PROSITE" id="PS50042">
    <property type="entry name" value="CNMP_BINDING_3"/>
    <property type="match status" value="1"/>
</dbReference>
<dbReference type="SUPFAM" id="SSF51206">
    <property type="entry name" value="cAMP-binding domain-like"/>
    <property type="match status" value="1"/>
</dbReference>
<evidence type="ECO:0000256" key="1">
    <source>
        <dbReference type="ARBA" id="ARBA00023122"/>
    </source>
</evidence>
<dbReference type="InterPro" id="IPR051257">
    <property type="entry name" value="Diverse_CBS-Domain"/>
</dbReference>
<dbReference type="InterPro" id="IPR000644">
    <property type="entry name" value="CBS_dom"/>
</dbReference>
<dbReference type="SMART" id="SM00116">
    <property type="entry name" value="CBS"/>
    <property type="match status" value="2"/>
</dbReference>
<dbReference type="Gene3D" id="3.10.580.10">
    <property type="entry name" value="CBS-domain"/>
    <property type="match status" value="1"/>
</dbReference>
<dbReference type="RefSeq" id="WP_036187665.1">
    <property type="nucleotide sequence ID" value="NZ_JMQN01000030.1"/>
</dbReference>
<dbReference type="GO" id="GO:0008773">
    <property type="term" value="F:[protein-PII] uridylyltransferase activity"/>
    <property type="evidence" value="ECO:0007669"/>
    <property type="project" value="InterPro"/>
</dbReference>
<dbReference type="Pfam" id="PF00027">
    <property type="entry name" value="cNMP_binding"/>
    <property type="match status" value="1"/>
</dbReference>
<dbReference type="InterPro" id="IPR014710">
    <property type="entry name" value="RmlC-like_jellyroll"/>
</dbReference>
<evidence type="ECO:0000313" key="5">
    <source>
        <dbReference type="EMBL" id="KEA63714.1"/>
    </source>
</evidence>
<dbReference type="AlphaFoldDB" id="A0A081FYV9"/>
<dbReference type="SMART" id="SM00100">
    <property type="entry name" value="cNMP"/>
    <property type="match status" value="1"/>
</dbReference>
<keyword evidence="6" id="KW-1185">Reference proteome</keyword>
<dbReference type="Pfam" id="PF10335">
    <property type="entry name" value="DUF294_C"/>
    <property type="match status" value="1"/>
</dbReference>
<dbReference type="Gene3D" id="2.60.120.10">
    <property type="entry name" value="Jelly Rolls"/>
    <property type="match status" value="1"/>
</dbReference>
<organism evidence="5 6">
    <name type="scientific">Marinobacterium lacunae</name>
    <dbReference type="NCBI Taxonomy" id="1232683"/>
    <lineage>
        <taxon>Bacteria</taxon>
        <taxon>Pseudomonadati</taxon>
        <taxon>Pseudomonadota</taxon>
        <taxon>Gammaproteobacteria</taxon>
        <taxon>Oceanospirillales</taxon>
        <taxon>Oceanospirillaceae</taxon>
        <taxon>Marinobacterium</taxon>
    </lineage>
</organism>
<dbReference type="SUPFAM" id="SSF54631">
    <property type="entry name" value="CBS-domain pair"/>
    <property type="match status" value="1"/>
</dbReference>
<dbReference type="InterPro" id="IPR018490">
    <property type="entry name" value="cNMP-bd_dom_sf"/>
</dbReference>
<dbReference type="InterPro" id="IPR000595">
    <property type="entry name" value="cNMP-bd_dom"/>
</dbReference>
<keyword evidence="1 2" id="KW-0129">CBS domain</keyword>